<proteinExistence type="inferred from homology"/>
<dbReference type="InterPro" id="IPR003358">
    <property type="entry name" value="tRNA_(Gua-N-7)_MeTrfase_Trmb"/>
</dbReference>
<dbReference type="PANTHER" id="PTHR23417:SF14">
    <property type="entry name" value="PENTACOTRIPEPTIDE-REPEAT REGION OF PRORP DOMAIN-CONTAINING PROTEIN"/>
    <property type="match status" value="1"/>
</dbReference>
<evidence type="ECO:0000313" key="7">
    <source>
        <dbReference type="EMBL" id="CAB4643670.1"/>
    </source>
</evidence>
<comment type="catalytic activity">
    <reaction evidence="1">
        <text>guanosine(46) in tRNA + S-adenosyl-L-methionine = N(7)-methylguanosine(46) in tRNA + S-adenosyl-L-homocysteine</text>
        <dbReference type="Rhea" id="RHEA:42708"/>
        <dbReference type="Rhea" id="RHEA-COMP:10188"/>
        <dbReference type="Rhea" id="RHEA-COMP:10189"/>
        <dbReference type="ChEBI" id="CHEBI:57856"/>
        <dbReference type="ChEBI" id="CHEBI:59789"/>
        <dbReference type="ChEBI" id="CHEBI:74269"/>
        <dbReference type="ChEBI" id="CHEBI:74480"/>
        <dbReference type="EC" id="2.1.1.33"/>
    </reaction>
</comment>
<dbReference type="EC" id="2.1.1.33" evidence="2"/>
<dbReference type="GO" id="GO:0043527">
    <property type="term" value="C:tRNA methyltransferase complex"/>
    <property type="evidence" value="ECO:0007669"/>
    <property type="project" value="TreeGrafter"/>
</dbReference>
<dbReference type="InterPro" id="IPR055361">
    <property type="entry name" value="tRNA_methyltr_TrmB_bact"/>
</dbReference>
<dbReference type="AlphaFoldDB" id="A0A6J6K1W8"/>
<dbReference type="PROSITE" id="PS51625">
    <property type="entry name" value="SAM_MT_TRMB"/>
    <property type="match status" value="1"/>
</dbReference>
<sequence length="229" mass="26004">MLIQSCKNGAMETRSVRTYRLRGSRITRSQASALDRFWTTYGVEIPEGRLNLQELFPESKKIIMEIGFGMGEATALVGQDFPDDGFLAVEVHFPGVGKLMARIEELGLKNIRIMETDVHILFEEHLEDASLDGIHLFFPDPWPKKKHNKRRIVNAEFLSLIAPKIKPGGFIHIATDWVPYAEVIAEVFAASDLFSGGVVPRPDWRPLTRFEGQGITKDHQVTDLRYIRK</sequence>
<dbReference type="InterPro" id="IPR029063">
    <property type="entry name" value="SAM-dependent_MTases_sf"/>
</dbReference>
<dbReference type="NCBIfam" id="TIGR00091">
    <property type="entry name" value="tRNA (guanosine(46)-N7)-methyltransferase TrmB"/>
    <property type="match status" value="1"/>
</dbReference>
<dbReference type="Gene3D" id="3.40.50.150">
    <property type="entry name" value="Vaccinia Virus protein VP39"/>
    <property type="match status" value="1"/>
</dbReference>
<evidence type="ECO:0000256" key="6">
    <source>
        <dbReference type="ARBA" id="ARBA00022694"/>
    </source>
</evidence>
<evidence type="ECO:0000256" key="2">
    <source>
        <dbReference type="ARBA" id="ARBA00011977"/>
    </source>
</evidence>
<accession>A0A6J6K1W8</accession>
<evidence type="ECO:0000256" key="5">
    <source>
        <dbReference type="ARBA" id="ARBA00022691"/>
    </source>
</evidence>
<organism evidence="7">
    <name type="scientific">freshwater metagenome</name>
    <dbReference type="NCBI Taxonomy" id="449393"/>
    <lineage>
        <taxon>unclassified sequences</taxon>
        <taxon>metagenomes</taxon>
        <taxon>ecological metagenomes</taxon>
    </lineage>
</organism>
<reference evidence="7" key="1">
    <citation type="submission" date="2020-05" db="EMBL/GenBank/DDBJ databases">
        <authorList>
            <person name="Chiriac C."/>
            <person name="Salcher M."/>
            <person name="Ghai R."/>
            <person name="Kavagutti S V."/>
        </authorList>
    </citation>
    <scope>NUCLEOTIDE SEQUENCE</scope>
</reference>
<keyword evidence="6" id="KW-0819">tRNA processing</keyword>
<protein>
    <recommendedName>
        <fullName evidence="2">tRNA (guanine(46)-N(7))-methyltransferase</fullName>
        <ecNumber evidence="2">2.1.1.33</ecNumber>
    </recommendedName>
</protein>
<dbReference type="Pfam" id="PF02390">
    <property type="entry name" value="Methyltransf_4"/>
    <property type="match status" value="1"/>
</dbReference>
<name>A0A6J6K1W8_9ZZZZ</name>
<keyword evidence="3" id="KW-0489">Methyltransferase</keyword>
<dbReference type="GO" id="GO:0008176">
    <property type="term" value="F:tRNA (guanine(46)-N7)-methyltransferase activity"/>
    <property type="evidence" value="ECO:0007669"/>
    <property type="project" value="UniProtKB-EC"/>
</dbReference>
<dbReference type="PANTHER" id="PTHR23417">
    <property type="entry name" value="3-DEOXY-D-MANNO-OCTULOSONIC-ACID TRANSFERASE/TRNA GUANINE-N 7 - -METHYLTRANSFERASE"/>
    <property type="match status" value="1"/>
</dbReference>
<dbReference type="EMBL" id="CAEZVZ010000073">
    <property type="protein sequence ID" value="CAB4643670.1"/>
    <property type="molecule type" value="Genomic_DNA"/>
</dbReference>
<gene>
    <name evidence="7" type="ORF">UFOPK2162_00641</name>
</gene>
<keyword evidence="5" id="KW-0949">S-adenosyl-L-methionine</keyword>
<evidence type="ECO:0000256" key="3">
    <source>
        <dbReference type="ARBA" id="ARBA00022603"/>
    </source>
</evidence>
<dbReference type="HAMAP" id="MF_01057">
    <property type="entry name" value="tRNA_methyltr_TrmB"/>
    <property type="match status" value="1"/>
</dbReference>
<dbReference type="SUPFAM" id="SSF53335">
    <property type="entry name" value="S-adenosyl-L-methionine-dependent methyltransferases"/>
    <property type="match status" value="1"/>
</dbReference>
<keyword evidence="4" id="KW-0808">Transferase</keyword>
<evidence type="ECO:0000256" key="4">
    <source>
        <dbReference type="ARBA" id="ARBA00022679"/>
    </source>
</evidence>
<evidence type="ECO:0000256" key="1">
    <source>
        <dbReference type="ARBA" id="ARBA00000142"/>
    </source>
</evidence>